<keyword evidence="3 6" id="KW-0813">Transport</keyword>
<comment type="caution">
    <text evidence="8">The sequence shown here is derived from an EMBL/GenBank/DDBJ whole genome shotgun (WGS) entry which is preliminary data.</text>
</comment>
<feature type="region of interest" description="Disordered" evidence="7">
    <location>
        <begin position="302"/>
        <end position="393"/>
    </location>
</feature>
<dbReference type="GO" id="GO:0005770">
    <property type="term" value="C:late endosome"/>
    <property type="evidence" value="ECO:0007669"/>
    <property type="project" value="TreeGrafter"/>
</dbReference>
<gene>
    <name evidence="8" type="ORF">BD324DRAFT_642727</name>
</gene>
<evidence type="ECO:0000256" key="5">
    <source>
        <dbReference type="ARBA" id="ARBA00023136"/>
    </source>
</evidence>
<dbReference type="RefSeq" id="XP_021870161.1">
    <property type="nucleotide sequence ID" value="XM_022017500.1"/>
</dbReference>
<dbReference type="Gene3D" id="1.25.40.660">
    <property type="entry name" value="Vacuolar protein sorting-associated protein 35, helical subcomplex Vps35-C"/>
    <property type="match status" value="1"/>
</dbReference>
<dbReference type="GO" id="GO:0005829">
    <property type="term" value="C:cytosol"/>
    <property type="evidence" value="ECO:0007669"/>
    <property type="project" value="GOC"/>
</dbReference>
<evidence type="ECO:0000313" key="9">
    <source>
        <dbReference type="Proteomes" id="UP000193218"/>
    </source>
</evidence>
<dbReference type="InterPro" id="IPR005378">
    <property type="entry name" value="Vps35"/>
</dbReference>
<protein>
    <recommendedName>
        <fullName evidence="6">Vacuolar protein sorting-associated protein 35</fullName>
    </recommendedName>
</protein>
<evidence type="ECO:0000313" key="8">
    <source>
        <dbReference type="EMBL" id="ORX36032.1"/>
    </source>
</evidence>
<dbReference type="InterPro" id="IPR042491">
    <property type="entry name" value="Vps35_C"/>
</dbReference>
<feature type="compositionally biased region" description="Basic and acidic residues" evidence="7">
    <location>
        <begin position="370"/>
        <end position="386"/>
    </location>
</feature>
<sequence length="927" mass="103857">MDDPKLLNDVLGIVKVQTVQLKRCLESDQIMEALKAASSMLAELRTSSLGPKQYYELYMSVFDSLRHLSNYLYEAHTEGKHHLADLYELVQYAGNVVPRLYLMITVGSVYMSIPDAPVKEIMKDMLEMSRGVQHPTRGLFLRHYLSGQTRDFLPVGTSDGPGGNLQDSIGFVLTNFIEMNKLWVRLQHQGHSRERERREMERKDLRILVGTNLVRLSQLEGVDLDMYTQNILPSVLEQVVNCKDVIAQEYLMEVVIQVFTDDFHLHTLGPFLSACANLHPRVNIKNIVIALIDRLAAYAAREAENEDPEEKKRQEEEAAKRLAERVKGARGKGKSVDHGEKSPTTPAPAEASEWAEAAPIIEAVSSPTSPKKENGEAKPEIEKESAPAEPAAPQIGVKKFRGIPEDVKLFEVFWAQVVQLIKARPDLSIQDITALCVSLINLSLSCYPDRLEYVDQILAFAHSKVQEFAENPDIHSPQTTANLLALLLAPITSYLSVLTLIAIPAYTPLLSMQPYNTRLSIGQAVVSSVLKNNTIIDTPEDVTGVLGLCAVLVRDTKETAATRKSQVDLRELAEEQGWVARMVHLFRSENLATQFELLQTARRHFAEGGDRIRYTFPPLIASAIQLARRFKRREQEEEDWESRLSTLFKFIHQVISLLYHKVEAPDTCLHLFLLAAQVADDCRLEELTYEFFVQAFVIYEESISESRAQLSAITGIISGLQGTRVFGNDNYDTLITKAALHGSKLLKKSHQATAVLYASHMWWQDAVPGRPKDDRTPYRDGKRVLECLQKSLRIASSSIDELTSVQLYVDALDRYIYYFEQGVEAVTPKYINSLVELITSNIDSIHTSDVHSSLGAPGLVDGVNSPDMIVKHFRNTLLYIQTKQRQASERAAGGFSATPEEGQETTPKPDWDSVDVVGGSLKMGIET</sequence>
<dbReference type="Pfam" id="PF03635">
    <property type="entry name" value="Vps35"/>
    <property type="match status" value="1"/>
</dbReference>
<accession>A0A1Y1UDD9</accession>
<keyword evidence="4 6" id="KW-0653">Protein transport</keyword>
<dbReference type="Proteomes" id="UP000193218">
    <property type="component" value="Unassembled WGS sequence"/>
</dbReference>
<reference evidence="8 9" key="1">
    <citation type="submission" date="2017-03" db="EMBL/GenBank/DDBJ databases">
        <title>Widespread Adenine N6-methylation of Active Genes in Fungi.</title>
        <authorList>
            <consortium name="DOE Joint Genome Institute"/>
            <person name="Mondo S.J."/>
            <person name="Dannebaum R.O."/>
            <person name="Kuo R.C."/>
            <person name="Louie K.B."/>
            <person name="Bewick A.J."/>
            <person name="Labutti K."/>
            <person name="Haridas S."/>
            <person name="Kuo A."/>
            <person name="Salamov A."/>
            <person name="Ahrendt S.R."/>
            <person name="Lau R."/>
            <person name="Bowen B.P."/>
            <person name="Lipzen A."/>
            <person name="Sullivan W."/>
            <person name="Andreopoulos W.B."/>
            <person name="Clum A."/>
            <person name="Lindquist E."/>
            <person name="Daum C."/>
            <person name="Northen T.R."/>
            <person name="Ramamoorthy G."/>
            <person name="Schmitz R.J."/>
            <person name="Gryganskyi A."/>
            <person name="Culley D."/>
            <person name="Magnuson J."/>
            <person name="James T.Y."/>
            <person name="O'Malley M.A."/>
            <person name="Stajich J.E."/>
            <person name="Spatafora J.W."/>
            <person name="Visel A."/>
            <person name="Grigoriev I.V."/>
        </authorList>
    </citation>
    <scope>NUCLEOTIDE SEQUENCE [LARGE SCALE GENOMIC DNA]</scope>
    <source>
        <strain evidence="8 9">NRRL Y-17943</strain>
    </source>
</reference>
<dbReference type="EMBL" id="NBSH01000009">
    <property type="protein sequence ID" value="ORX36032.1"/>
    <property type="molecule type" value="Genomic_DNA"/>
</dbReference>
<feature type="compositionally biased region" description="Low complexity" evidence="7">
    <location>
        <begin position="342"/>
        <end position="363"/>
    </location>
</feature>
<dbReference type="PANTHER" id="PTHR11099">
    <property type="entry name" value="VACUOLAR SORTING PROTEIN 35"/>
    <property type="match status" value="1"/>
</dbReference>
<evidence type="ECO:0000256" key="7">
    <source>
        <dbReference type="SAM" id="MobiDB-lite"/>
    </source>
</evidence>
<proteinExistence type="inferred from homology"/>
<evidence type="ECO:0000256" key="3">
    <source>
        <dbReference type="ARBA" id="ARBA00022448"/>
    </source>
</evidence>
<dbReference type="OrthoDB" id="10258141at2759"/>
<name>A0A1Y1UDD9_9TREE</name>
<keyword evidence="5" id="KW-0472">Membrane</keyword>
<evidence type="ECO:0000256" key="2">
    <source>
        <dbReference type="ARBA" id="ARBA00006536"/>
    </source>
</evidence>
<feature type="region of interest" description="Disordered" evidence="7">
    <location>
        <begin position="889"/>
        <end position="916"/>
    </location>
</feature>
<dbReference type="PANTHER" id="PTHR11099:SF0">
    <property type="entry name" value="VACUOLAR PROTEIN SORTING-ASSOCIATED PROTEIN 35"/>
    <property type="match status" value="1"/>
</dbReference>
<evidence type="ECO:0000256" key="1">
    <source>
        <dbReference type="ARBA" id="ARBA00004170"/>
    </source>
</evidence>
<dbReference type="GO" id="GO:0030906">
    <property type="term" value="C:retromer, cargo-selective complex"/>
    <property type="evidence" value="ECO:0007669"/>
    <property type="project" value="InterPro"/>
</dbReference>
<dbReference type="AlphaFoldDB" id="A0A1Y1UDD9"/>
<comment type="subcellular location">
    <subcellularLocation>
        <location evidence="1">Membrane</location>
        <topology evidence="1">Peripheral membrane protein</topology>
    </subcellularLocation>
</comment>
<comment type="similarity">
    <text evidence="2 6">Belongs to the VPS35 family.</text>
</comment>
<dbReference type="GO" id="GO:0042147">
    <property type="term" value="P:retrograde transport, endosome to Golgi"/>
    <property type="evidence" value="ECO:0007669"/>
    <property type="project" value="InterPro"/>
</dbReference>
<dbReference type="STRING" id="4999.A0A1Y1UDD9"/>
<evidence type="ECO:0000256" key="6">
    <source>
        <dbReference type="PIRNR" id="PIRNR009375"/>
    </source>
</evidence>
<dbReference type="PIRSF" id="PIRSF009375">
    <property type="entry name" value="Retromer_Vps35"/>
    <property type="match status" value="1"/>
</dbReference>
<dbReference type="InParanoid" id="A0A1Y1UDD9"/>
<dbReference type="FunFam" id="1.25.40.660:FF:000002">
    <property type="entry name" value="Vacuolar protein sorting-associated protein 35"/>
    <property type="match status" value="1"/>
</dbReference>
<dbReference type="GO" id="GO:0006886">
    <property type="term" value="P:intracellular protein transport"/>
    <property type="evidence" value="ECO:0007669"/>
    <property type="project" value="TreeGrafter"/>
</dbReference>
<keyword evidence="9" id="KW-1185">Reference proteome</keyword>
<comment type="function">
    <text evidence="6">Plays a role in vesicular protein sorting.</text>
</comment>
<dbReference type="GeneID" id="33559309"/>
<feature type="compositionally biased region" description="Basic and acidic residues" evidence="7">
    <location>
        <begin position="309"/>
        <end position="327"/>
    </location>
</feature>
<organism evidence="8 9">
    <name type="scientific">Kockovaella imperatae</name>
    <dbReference type="NCBI Taxonomy" id="4999"/>
    <lineage>
        <taxon>Eukaryota</taxon>
        <taxon>Fungi</taxon>
        <taxon>Dikarya</taxon>
        <taxon>Basidiomycota</taxon>
        <taxon>Agaricomycotina</taxon>
        <taxon>Tremellomycetes</taxon>
        <taxon>Tremellales</taxon>
        <taxon>Cuniculitremaceae</taxon>
        <taxon>Kockovaella</taxon>
    </lineage>
</organism>
<evidence type="ECO:0000256" key="4">
    <source>
        <dbReference type="ARBA" id="ARBA00022927"/>
    </source>
</evidence>
<dbReference type="FunCoup" id="A0A1Y1UDD9">
    <property type="interactions" value="748"/>
</dbReference>